<evidence type="ECO:0000313" key="3">
    <source>
        <dbReference type="Proteomes" id="UP001566132"/>
    </source>
</evidence>
<organism evidence="2 3">
    <name type="scientific">Hypothenemus hampei</name>
    <name type="common">Coffee berry borer</name>
    <dbReference type="NCBI Taxonomy" id="57062"/>
    <lineage>
        <taxon>Eukaryota</taxon>
        <taxon>Metazoa</taxon>
        <taxon>Ecdysozoa</taxon>
        <taxon>Arthropoda</taxon>
        <taxon>Hexapoda</taxon>
        <taxon>Insecta</taxon>
        <taxon>Pterygota</taxon>
        <taxon>Neoptera</taxon>
        <taxon>Endopterygota</taxon>
        <taxon>Coleoptera</taxon>
        <taxon>Polyphaga</taxon>
        <taxon>Cucujiformia</taxon>
        <taxon>Curculionidae</taxon>
        <taxon>Scolytinae</taxon>
        <taxon>Hypothenemus</taxon>
    </lineage>
</organism>
<feature type="compositionally biased region" description="Basic and acidic residues" evidence="1">
    <location>
        <begin position="11"/>
        <end position="24"/>
    </location>
</feature>
<proteinExistence type="predicted"/>
<name>A0ABD1EJT8_HYPHA</name>
<keyword evidence="3" id="KW-1185">Reference proteome</keyword>
<evidence type="ECO:0000256" key="1">
    <source>
        <dbReference type="SAM" id="MobiDB-lite"/>
    </source>
</evidence>
<dbReference type="EMBL" id="JBDJPC010000007">
    <property type="protein sequence ID" value="KAL1494964.1"/>
    <property type="molecule type" value="Genomic_DNA"/>
</dbReference>
<dbReference type="Proteomes" id="UP001566132">
    <property type="component" value="Unassembled WGS sequence"/>
</dbReference>
<feature type="compositionally biased region" description="Basic residues" evidence="1">
    <location>
        <begin position="1"/>
        <end position="10"/>
    </location>
</feature>
<reference evidence="2 3" key="1">
    <citation type="submission" date="2024-05" db="EMBL/GenBank/DDBJ databases">
        <title>Genetic variation in Jamaican populations of the coffee berry borer (Hypothenemus hampei).</title>
        <authorList>
            <person name="Errbii M."/>
            <person name="Myrie A."/>
        </authorList>
    </citation>
    <scope>NUCLEOTIDE SEQUENCE [LARGE SCALE GENOMIC DNA]</scope>
    <source>
        <strain evidence="2">JA-Hopewell-2020-01-JO</strain>
        <tissue evidence="2">Whole body</tissue>
    </source>
</reference>
<accession>A0ABD1EJT8</accession>
<gene>
    <name evidence="2" type="ORF">ABEB36_010463</name>
</gene>
<feature type="region of interest" description="Disordered" evidence="1">
    <location>
        <begin position="1"/>
        <end position="24"/>
    </location>
</feature>
<sequence length="121" mass="13809">MHVLRPKRRVGSHERVKGESEVRRRRKEENLRLCTGVRDNDFFVNYQVAYETLKWGWKGTLGGSGGSEAVKRGVGGSVGSGGEGKLRALRILYARALPKRKEEIRTRWANLHFRMTGVTER</sequence>
<comment type="caution">
    <text evidence="2">The sequence shown here is derived from an EMBL/GenBank/DDBJ whole genome shotgun (WGS) entry which is preliminary data.</text>
</comment>
<protein>
    <submittedName>
        <fullName evidence="2">Uncharacterized protein</fullName>
    </submittedName>
</protein>
<evidence type="ECO:0000313" key="2">
    <source>
        <dbReference type="EMBL" id="KAL1494964.1"/>
    </source>
</evidence>
<dbReference type="AlphaFoldDB" id="A0ABD1EJT8"/>